<name>A0A1J4SH81_9BACT</name>
<accession>A0A1J4SH81</accession>
<dbReference type="Gene3D" id="3.10.590.10">
    <property type="entry name" value="ph1033 like domains"/>
    <property type="match status" value="1"/>
</dbReference>
<dbReference type="AlphaFoldDB" id="A0A1J4SH81"/>
<reference evidence="1 2" key="1">
    <citation type="journal article" date="2016" name="Environ. Microbiol.">
        <title>Genomic resolution of a cold subsurface aquifer community provides metabolic insights for novel microbes adapted to high CO concentrations.</title>
        <authorList>
            <person name="Probst A.J."/>
            <person name="Castelle C.J."/>
            <person name="Singh A."/>
            <person name="Brown C.T."/>
            <person name="Anantharaman K."/>
            <person name="Sharon I."/>
            <person name="Hug L.A."/>
            <person name="Burstein D."/>
            <person name="Emerson J.B."/>
            <person name="Thomas B.C."/>
            <person name="Banfield J.F."/>
        </authorList>
    </citation>
    <scope>NUCLEOTIDE SEQUENCE [LARGE SCALE GENOMIC DNA]</scope>
    <source>
        <strain evidence="1">CG1_02_38_46</strain>
    </source>
</reference>
<dbReference type="SUPFAM" id="SSF88697">
    <property type="entry name" value="PUA domain-like"/>
    <property type="match status" value="1"/>
</dbReference>
<dbReference type="Proteomes" id="UP000182278">
    <property type="component" value="Unassembled WGS sequence"/>
</dbReference>
<proteinExistence type="predicted"/>
<protein>
    <submittedName>
        <fullName evidence="1">Uncharacterized protein</fullName>
    </submittedName>
</protein>
<dbReference type="InterPro" id="IPR015947">
    <property type="entry name" value="PUA-like_sf"/>
</dbReference>
<organism evidence="1 2">
    <name type="scientific">Candidatus Desantisbacteria bacterium CG1_02_38_46</name>
    <dbReference type="NCBI Taxonomy" id="1817893"/>
    <lineage>
        <taxon>Bacteria</taxon>
        <taxon>Candidatus Desantisiibacteriota</taxon>
    </lineage>
</organism>
<gene>
    <name evidence="1" type="ORF">AUJ66_00640</name>
</gene>
<evidence type="ECO:0000313" key="2">
    <source>
        <dbReference type="Proteomes" id="UP000182278"/>
    </source>
</evidence>
<dbReference type="EMBL" id="MNUO01000007">
    <property type="protein sequence ID" value="OIN98648.1"/>
    <property type="molecule type" value="Genomic_DNA"/>
</dbReference>
<dbReference type="STRING" id="1817893.AUJ66_00640"/>
<comment type="caution">
    <text evidence="1">The sequence shown here is derived from an EMBL/GenBank/DDBJ whole genome shotgun (WGS) entry which is preliminary data.</text>
</comment>
<evidence type="ECO:0000313" key="1">
    <source>
        <dbReference type="EMBL" id="OIN98648.1"/>
    </source>
</evidence>
<sequence>MTTHVFIVNENTFPAHLEYMFAGTSSGEQDNNISLLADIKRVRAGDRVIFYFEGVGFYGIFKIKKNIDSDGKQIVYYDKDNFCNGRLKKKLLYRVFIEPEEVYSQPIDEWDALEKLPDNPRDIIWSLIYRKLKGGRGCTPVTPKEANKLVELIRNKNNRKFLDPAGGFSWEKGKIIKTDSSFQYDKSKANIPNIEKIIYRKRRVETYLQAYFSENAGLKKFDNTFFAQICGKSNEIDWIGNEVFCGVGMQKIDIFTIVNSPNRGFRLIELKTVIDLGICYQLERYVKWSLEYLNGSENGTKPENLYPTIVLPKPSENNEEDTDKLSKILLPKFNSEFKAKCQPVKYFEYEFDKDKKIVFSEKKY</sequence>